<dbReference type="Proteomes" id="UP000838324">
    <property type="component" value="Unassembled WGS sequence"/>
</dbReference>
<evidence type="ECO:0000313" key="1">
    <source>
        <dbReference type="EMBL" id="CAH1208525.1"/>
    </source>
</evidence>
<protein>
    <submittedName>
        <fullName evidence="1">Uncharacterized protein</fullName>
    </submittedName>
</protein>
<keyword evidence="2" id="KW-1185">Reference proteome</keyword>
<dbReference type="RefSeq" id="WP_236334631.1">
    <property type="nucleotide sequence ID" value="NZ_CAKMMG010000003.1"/>
</dbReference>
<proteinExistence type="predicted"/>
<sequence>MPLNKSHGLITAQGIKFNDKHYSCPLAIKEQWFEHVRTTGPMDVKVYFDSMDYTEIALLINTSFVCCKVIEHNNTQFDPEEYYRKLQQLRQHKNQKK</sequence>
<comment type="caution">
    <text evidence="1">The sequence shown here is derived from an EMBL/GenBank/DDBJ whole genome shotgun (WGS) entry which is preliminary data.</text>
</comment>
<dbReference type="EMBL" id="CAKMMG010000003">
    <property type="protein sequence ID" value="CAH1208525.1"/>
    <property type="molecule type" value="Genomic_DNA"/>
</dbReference>
<gene>
    <name evidence="1" type="ORF">PAECIP111892_03126</name>
</gene>
<reference evidence="1" key="1">
    <citation type="submission" date="2022-01" db="EMBL/GenBank/DDBJ databases">
        <authorList>
            <person name="Criscuolo A."/>
        </authorList>
    </citation>
    <scope>NUCLEOTIDE SEQUENCE</scope>
    <source>
        <strain evidence="1">CIP111892</strain>
    </source>
</reference>
<accession>A0ABN8GGQ5</accession>
<evidence type="ECO:0000313" key="2">
    <source>
        <dbReference type="Proteomes" id="UP000838324"/>
    </source>
</evidence>
<organism evidence="1 2">
    <name type="scientific">Paenibacillus auburnensis</name>
    <dbReference type="NCBI Taxonomy" id="2905649"/>
    <lineage>
        <taxon>Bacteria</taxon>
        <taxon>Bacillati</taxon>
        <taxon>Bacillota</taxon>
        <taxon>Bacilli</taxon>
        <taxon>Bacillales</taxon>
        <taxon>Paenibacillaceae</taxon>
        <taxon>Paenibacillus</taxon>
    </lineage>
</organism>
<name>A0ABN8GGQ5_9BACL</name>